<gene>
    <name evidence="1" type="ORF">MRM63_12655</name>
</gene>
<dbReference type="SUPFAM" id="SSF53448">
    <property type="entry name" value="Nucleotide-diphospho-sugar transferases"/>
    <property type="match status" value="1"/>
</dbReference>
<reference evidence="1" key="1">
    <citation type="submission" date="2022-03" db="EMBL/GenBank/DDBJ databases">
        <title>Sea Food Isolates.</title>
        <authorList>
            <person name="Li c."/>
        </authorList>
    </citation>
    <scope>NUCLEOTIDE SEQUENCE</scope>
    <source>
        <strain evidence="1">19MO03SA05</strain>
    </source>
</reference>
<organism evidence="1">
    <name type="scientific">bacterium 19MO03SA05</name>
    <dbReference type="NCBI Taxonomy" id="2920620"/>
    <lineage>
        <taxon>Bacteria</taxon>
    </lineage>
</organism>
<dbReference type="AlphaFoldDB" id="A0AAU6VCN2"/>
<dbReference type="EMBL" id="CP095350">
    <property type="protein sequence ID" value="XAG84342.1"/>
    <property type="molecule type" value="Genomic_DNA"/>
</dbReference>
<dbReference type="PIRSF" id="PIRSF028162">
    <property type="entry name" value="BcbE_prd"/>
    <property type="match status" value="1"/>
</dbReference>
<dbReference type="Gene3D" id="3.90.550.10">
    <property type="entry name" value="Spore Coat Polysaccharide Biosynthesis Protein SpsA, Chain A"/>
    <property type="match status" value="1"/>
</dbReference>
<protein>
    <submittedName>
        <fullName evidence="1">Glycosyltransferase family 2 protein</fullName>
    </submittedName>
</protein>
<dbReference type="InterPro" id="IPR029044">
    <property type="entry name" value="Nucleotide-diphossugar_trans"/>
</dbReference>
<sequence>MIMIPMAGMSSRFFKAGYSKPKYMLEAKGKTLFEHSVLSFEKYFKNELFVFVIRDIYETKKFLIDQIKKLGIKDFKIVCLDVKTKGQAETVFLGLDGVNDDESLTIFNIDTFRPKFSYPDLSGKEDGYLEVFQGSGDNWSFVLPENEESTLLVETAEKRPISDLCCTGLYYFKKVSDFKLSYNEYLNKPKELWEKGELYVAPLYNFLIKNGKRIHYHRIERDEVIFCGTPDEYDDFLR</sequence>
<accession>A0AAU6VCN2</accession>
<dbReference type="CDD" id="cd04183">
    <property type="entry name" value="GT2_BcE_like"/>
    <property type="match status" value="1"/>
</dbReference>
<proteinExistence type="predicted"/>
<dbReference type="InterPro" id="IPR016873">
    <property type="entry name" value="Caps_polysacc_synth_BcbE_prd"/>
</dbReference>
<name>A0AAU6VCN2_UNCXX</name>
<evidence type="ECO:0000313" key="1">
    <source>
        <dbReference type="EMBL" id="XAG84342.1"/>
    </source>
</evidence>